<evidence type="ECO:0000313" key="3">
    <source>
        <dbReference type="Proteomes" id="UP000693738"/>
    </source>
</evidence>
<dbReference type="InterPro" id="IPR006026">
    <property type="entry name" value="Peptidase_Metallo"/>
</dbReference>
<name>A0A8J2NBE7_FUSEQ</name>
<gene>
    <name evidence="2" type="ORF">FEQUK3_LOCUS3528</name>
</gene>
<accession>A0A8J2NBE7</accession>
<organism evidence="2 3">
    <name type="scientific">Fusarium equiseti</name>
    <name type="common">Fusarium scirpi</name>
    <dbReference type="NCBI Taxonomy" id="61235"/>
    <lineage>
        <taxon>Eukaryota</taxon>
        <taxon>Fungi</taxon>
        <taxon>Dikarya</taxon>
        <taxon>Ascomycota</taxon>
        <taxon>Pezizomycotina</taxon>
        <taxon>Sordariomycetes</taxon>
        <taxon>Hypocreomycetidae</taxon>
        <taxon>Hypocreales</taxon>
        <taxon>Nectriaceae</taxon>
        <taxon>Fusarium</taxon>
        <taxon>Fusarium incarnatum-equiseti species complex</taxon>
    </lineage>
</organism>
<evidence type="ECO:0000313" key="2">
    <source>
        <dbReference type="EMBL" id="CAG7557842.1"/>
    </source>
</evidence>
<proteinExistence type="predicted"/>
<reference evidence="2" key="1">
    <citation type="submission" date="2021-05" db="EMBL/GenBank/DDBJ databases">
        <authorList>
            <person name="Khan N."/>
        </authorList>
    </citation>
    <scope>NUCLEOTIDE SEQUENCE</scope>
</reference>
<dbReference type="GO" id="GO:0008270">
    <property type="term" value="F:zinc ion binding"/>
    <property type="evidence" value="ECO:0007669"/>
    <property type="project" value="InterPro"/>
</dbReference>
<feature type="domain" description="Peptidase metallopeptidase" evidence="1">
    <location>
        <begin position="48"/>
        <end position="197"/>
    </location>
</feature>
<dbReference type="AlphaFoldDB" id="A0A8J2NBE7"/>
<dbReference type="EMBL" id="CAJSTJ010000121">
    <property type="protein sequence ID" value="CAG7557842.1"/>
    <property type="molecule type" value="Genomic_DNA"/>
</dbReference>
<protein>
    <recommendedName>
        <fullName evidence="1">Peptidase metallopeptidase domain-containing protein</fullName>
    </recommendedName>
</protein>
<comment type="caution">
    <text evidence="2">The sequence shown here is derived from an EMBL/GenBank/DDBJ whole genome shotgun (WGS) entry which is preliminary data.</text>
</comment>
<dbReference type="GO" id="GO:0006508">
    <property type="term" value="P:proteolysis"/>
    <property type="evidence" value="ECO:0007669"/>
    <property type="project" value="InterPro"/>
</dbReference>
<sequence>MSEIKICTQISIDSPLADQLSIHENSGNSPYPTGYDAQTYGQHLAAPVGRLWRNKRNIRVKILNGSKKIKRKIREYAEQWNNYSGVKFVFVESGDAEIRVNVNGSYQTWSCIGTECLTIPQDQATMNFGWLTDTTQEIEFARTILHEFGHALGCIHEHQSPLAEIPWDKPRVYQYYANLGWSPDMVDRNIFDYYYYPHMRASYFDRSSIMTYTIPASLTTNGFCTVANTRLSRSDRDFIAYLYPQDGAAT</sequence>
<dbReference type="Proteomes" id="UP000693738">
    <property type="component" value="Unassembled WGS sequence"/>
</dbReference>
<evidence type="ECO:0000259" key="1">
    <source>
        <dbReference type="SMART" id="SM00235"/>
    </source>
</evidence>
<dbReference type="GO" id="GO:0008237">
    <property type="term" value="F:metallopeptidase activity"/>
    <property type="evidence" value="ECO:0007669"/>
    <property type="project" value="InterPro"/>
</dbReference>
<dbReference type="SMART" id="SM00235">
    <property type="entry name" value="ZnMc"/>
    <property type="match status" value="1"/>
</dbReference>